<dbReference type="SMART" id="SM00852">
    <property type="entry name" value="MoCF_biosynth"/>
    <property type="match status" value="1"/>
</dbReference>
<evidence type="ECO:0000313" key="3">
    <source>
        <dbReference type="Proteomes" id="UP000030854"/>
    </source>
</evidence>
<dbReference type="Gene3D" id="3.40.980.10">
    <property type="entry name" value="MoaB/Mog-like domain"/>
    <property type="match status" value="1"/>
</dbReference>
<dbReference type="HOGENOM" id="CLU_030805_0_0_1"/>
<dbReference type="Pfam" id="PF24102">
    <property type="entry name" value="FLAD1_M"/>
    <property type="match status" value="1"/>
</dbReference>
<dbReference type="GO" id="GO:0047884">
    <property type="term" value="F:FAD diphosphatase activity"/>
    <property type="evidence" value="ECO:0007669"/>
    <property type="project" value="TreeGrafter"/>
</dbReference>
<dbReference type="Pfam" id="PF00994">
    <property type="entry name" value="MoCF_biosynth"/>
    <property type="match status" value="1"/>
</dbReference>
<proteinExistence type="predicted"/>
<evidence type="ECO:0000313" key="2">
    <source>
        <dbReference type="EMBL" id="KHJ34631.1"/>
    </source>
</evidence>
<name>A0A0B1PCE3_UNCNE</name>
<dbReference type="OMA" id="EGWAPGC"/>
<dbReference type="InterPro" id="IPR036425">
    <property type="entry name" value="MoaB/Mog-like_dom_sf"/>
</dbReference>
<evidence type="ECO:0000259" key="1">
    <source>
        <dbReference type="SMART" id="SM00852"/>
    </source>
</evidence>
<reference evidence="2 3" key="1">
    <citation type="journal article" date="2014" name="BMC Genomics">
        <title>Adaptive genomic structural variation in the grape powdery mildew pathogen, Erysiphe necator.</title>
        <authorList>
            <person name="Jones L."/>
            <person name="Riaz S."/>
            <person name="Morales-Cruz A."/>
            <person name="Amrine K.C."/>
            <person name="McGuire B."/>
            <person name="Gubler W.D."/>
            <person name="Walker M.A."/>
            <person name="Cantu D."/>
        </authorList>
    </citation>
    <scope>NUCLEOTIDE SEQUENCE [LARGE SCALE GENOMIC DNA]</scope>
    <source>
        <strain evidence="3">c</strain>
    </source>
</reference>
<gene>
    <name evidence="2" type="ORF">EV44_g5574</name>
</gene>
<dbReference type="GO" id="GO:0042726">
    <property type="term" value="P:flavin-containing compound metabolic process"/>
    <property type="evidence" value="ECO:0007669"/>
    <property type="project" value="TreeGrafter"/>
</dbReference>
<organism evidence="2 3">
    <name type="scientific">Uncinula necator</name>
    <name type="common">Grape powdery mildew</name>
    <dbReference type="NCBI Taxonomy" id="52586"/>
    <lineage>
        <taxon>Eukaryota</taxon>
        <taxon>Fungi</taxon>
        <taxon>Dikarya</taxon>
        <taxon>Ascomycota</taxon>
        <taxon>Pezizomycotina</taxon>
        <taxon>Leotiomycetes</taxon>
        <taxon>Erysiphales</taxon>
        <taxon>Erysiphaceae</taxon>
        <taxon>Erysiphe</taxon>
    </lineage>
</organism>
<dbReference type="AlphaFoldDB" id="A0A0B1PCE3"/>
<keyword evidence="3" id="KW-1185">Reference proteome</keyword>
<dbReference type="Proteomes" id="UP000030854">
    <property type="component" value="Unassembled WGS sequence"/>
</dbReference>
<sequence length="255" mass="28695">MAKFCFRLGIVLKKIEVIPDHEKEIAEAVRRMSYMYDFVVTSGGIGPTHDDITYQSIASAFSLPLVLHNETVNRMRRLSKPHPSQASFSWDTPSPALTAKLRMATLPIDSSKPIEHQVIYPCDDLWVPVCCINENVHILPGIPRLFERLLDGLQPHMMPHLGDLEARQVVRIMVSTPLVESEIAGYLTELAKRVEGRGIKVGSYPRWGKSRNTVTLVGTDRNYMETLVKEVEQNISGNRVTVEGEDDSDREGTKL</sequence>
<dbReference type="PANTHER" id="PTHR47675">
    <property type="entry name" value="MOLYBDOPTERIN BINDING DOMAIN PROTEIN (AFU_ORTHOLOGUE AFUA_5G11210)"/>
    <property type="match status" value="1"/>
</dbReference>
<dbReference type="STRING" id="52586.A0A0B1PCE3"/>
<dbReference type="InterPro" id="IPR001453">
    <property type="entry name" value="MoaB/Mog_dom"/>
</dbReference>
<protein>
    <submittedName>
        <fullName evidence="2">Putative molybdopterin binding domain protein</fullName>
    </submittedName>
</protein>
<dbReference type="SUPFAM" id="SSF53218">
    <property type="entry name" value="Molybdenum cofactor biosynthesis proteins"/>
    <property type="match status" value="1"/>
</dbReference>
<dbReference type="InterPro" id="IPR056596">
    <property type="entry name" value="FLAD1_M"/>
</dbReference>
<dbReference type="EMBL" id="JNVN01000782">
    <property type="protein sequence ID" value="KHJ34631.1"/>
    <property type="molecule type" value="Genomic_DNA"/>
</dbReference>
<comment type="caution">
    <text evidence="2">The sequence shown here is derived from an EMBL/GenBank/DDBJ whole genome shotgun (WGS) entry which is preliminary data.</text>
</comment>
<feature type="domain" description="MoaB/Mog" evidence="1">
    <location>
        <begin position="2"/>
        <end position="161"/>
    </location>
</feature>
<accession>A0A0B1PCE3</accession>
<dbReference type="PANTHER" id="PTHR47675:SF1">
    <property type="entry name" value="MOLYBDOPTERIN BINDING DOMAIN PROTEIN (AFU_ORTHOLOGUE AFUA_5G11210)"/>
    <property type="match status" value="1"/>
</dbReference>